<gene>
    <name evidence="2" type="ORF">BRPE64_ACDS12590</name>
</gene>
<dbReference type="PATRIC" id="fig|758793.3.peg.1260"/>
<protein>
    <recommendedName>
        <fullName evidence="4">DUF2946 domain-containing protein</fullName>
    </recommendedName>
</protein>
<dbReference type="AlphaFoldDB" id="R4WGH0"/>
<evidence type="ECO:0000313" key="2">
    <source>
        <dbReference type="EMBL" id="BAN23013.1"/>
    </source>
</evidence>
<evidence type="ECO:0000256" key="1">
    <source>
        <dbReference type="SAM" id="MobiDB-lite"/>
    </source>
</evidence>
<dbReference type="Pfam" id="PF11162">
    <property type="entry name" value="DUF2946"/>
    <property type="match status" value="1"/>
</dbReference>
<dbReference type="InterPro" id="IPR021333">
    <property type="entry name" value="DUF2946"/>
</dbReference>
<dbReference type="EMBL" id="AP013058">
    <property type="protein sequence ID" value="BAN23013.1"/>
    <property type="molecule type" value="Genomic_DNA"/>
</dbReference>
<evidence type="ECO:0008006" key="4">
    <source>
        <dbReference type="Google" id="ProtNLM"/>
    </source>
</evidence>
<evidence type="ECO:0000313" key="3">
    <source>
        <dbReference type="Proteomes" id="UP000013966"/>
    </source>
</evidence>
<dbReference type="HOGENOM" id="CLU_123889_0_0_4"/>
<reference evidence="2 3" key="1">
    <citation type="journal article" date="2013" name="Genome Announc.">
        <title>Complete Genome Sequence of Burkholderia sp. Strain RPE64, Bacterial Symbiont of the Bean Bug Riptortus pedestris.</title>
        <authorList>
            <person name="Shibata T.F."/>
            <person name="Maeda T."/>
            <person name="Nikoh N."/>
            <person name="Yamaguchi K."/>
            <person name="Oshima K."/>
            <person name="Hattori M."/>
            <person name="Nishiyama T."/>
            <person name="Hasebe M."/>
            <person name="Fukatsu T."/>
            <person name="Kikuchi Y."/>
            <person name="Shigenobu S."/>
        </authorList>
    </citation>
    <scope>NUCLEOTIDE SEQUENCE [LARGE SCALE GENOMIC DNA]</scope>
</reference>
<reference evidence="2 3" key="2">
    <citation type="journal article" date="2018" name="Int. J. Syst. Evol. Microbiol.">
        <title>Burkholderia insecticola sp. nov., a gut symbiotic bacterium of the bean bug Riptortus pedestris.</title>
        <authorList>
            <person name="Takeshita K."/>
            <person name="Tamaki H."/>
            <person name="Ohbayashi T."/>
            <person name="Meng X.-Y."/>
            <person name="Sone T."/>
            <person name="Mitani Y."/>
            <person name="Peeters C."/>
            <person name="Kikuchi Y."/>
            <person name="Vandamme P."/>
        </authorList>
    </citation>
    <scope>NUCLEOTIDE SEQUENCE [LARGE SCALE GENOMIC DNA]</scope>
    <source>
        <strain evidence="2">RPE64</strain>
    </source>
</reference>
<proteinExistence type="predicted"/>
<accession>R4WGH0</accession>
<name>R4WGH0_9BURK</name>
<keyword evidence="3" id="KW-1185">Reference proteome</keyword>
<organism evidence="2 3">
    <name type="scientific">Caballeronia insecticola</name>
    <dbReference type="NCBI Taxonomy" id="758793"/>
    <lineage>
        <taxon>Bacteria</taxon>
        <taxon>Pseudomonadati</taxon>
        <taxon>Pseudomonadota</taxon>
        <taxon>Betaproteobacteria</taxon>
        <taxon>Burkholderiales</taxon>
        <taxon>Burkholderiaceae</taxon>
        <taxon>Caballeronia</taxon>
    </lineage>
</organism>
<sequence length="112" mass="11870">MLLLSLAPVASQTLEHARFVDTLLASVCASDTHAVRITSGTGAPHTTHDALGHLQACGYCDLVAHAPTPPTTPHQAIAALRMRDTFDAQHPADQPRRELIRAAQPRAPPALA</sequence>
<dbReference type="STRING" id="758793.BRPE64_ACDS12590"/>
<feature type="region of interest" description="Disordered" evidence="1">
    <location>
        <begin position="85"/>
        <end position="112"/>
    </location>
</feature>
<dbReference type="KEGG" id="buo:BRPE64_ACDS12590"/>
<dbReference type="Proteomes" id="UP000013966">
    <property type="component" value="Chromosome 1"/>
</dbReference>